<dbReference type="InterPro" id="IPR052205">
    <property type="entry name" value="FliO/MopB"/>
</dbReference>
<keyword evidence="9" id="KW-0732">Signal</keyword>
<evidence type="ECO:0000256" key="8">
    <source>
        <dbReference type="SAM" id="MobiDB-lite"/>
    </source>
</evidence>
<dbReference type="Proteomes" id="UP000823631">
    <property type="component" value="Unassembled WGS sequence"/>
</dbReference>
<keyword evidence="10" id="KW-0966">Cell projection</keyword>
<dbReference type="InterPro" id="IPR022781">
    <property type="entry name" value="Flagellar_biosynth_FliO"/>
</dbReference>
<feature type="signal peptide" evidence="9">
    <location>
        <begin position="1"/>
        <end position="30"/>
    </location>
</feature>
<dbReference type="EMBL" id="JADINH010000094">
    <property type="protein sequence ID" value="MBO8415598.1"/>
    <property type="molecule type" value="Genomic_DNA"/>
</dbReference>
<keyword evidence="10" id="KW-0282">Flagellum</keyword>
<reference evidence="10" key="1">
    <citation type="submission" date="2020-10" db="EMBL/GenBank/DDBJ databases">
        <authorList>
            <person name="Gilroy R."/>
        </authorList>
    </citation>
    <scope>NUCLEOTIDE SEQUENCE</scope>
    <source>
        <strain evidence="10">17213</strain>
    </source>
</reference>
<gene>
    <name evidence="10" type="primary">fliO</name>
    <name evidence="10" type="ORF">IAB19_04360</name>
</gene>
<keyword evidence="5 7" id="KW-0975">Bacterial flagellum</keyword>
<feature type="region of interest" description="Disordered" evidence="8">
    <location>
        <begin position="144"/>
        <end position="168"/>
    </location>
</feature>
<dbReference type="PANTHER" id="PTHR38766:SF1">
    <property type="entry name" value="FLAGELLAR PROTEIN FLIO"/>
    <property type="match status" value="1"/>
</dbReference>
<name>A0A9D9GSL9_9GAMM</name>
<feature type="compositionally biased region" description="Basic and acidic residues" evidence="8">
    <location>
        <begin position="248"/>
        <end position="264"/>
    </location>
</feature>
<proteinExistence type="inferred from homology"/>
<keyword evidence="4 7" id="KW-0472">Membrane</keyword>
<feature type="region of interest" description="Disordered" evidence="8">
    <location>
        <begin position="217"/>
        <end position="284"/>
    </location>
</feature>
<dbReference type="GO" id="GO:0005886">
    <property type="term" value="C:plasma membrane"/>
    <property type="evidence" value="ECO:0007669"/>
    <property type="project" value="UniProtKB-SubCell"/>
</dbReference>
<feature type="chain" id="PRO_5038780040" description="Flagellar protein" evidence="9">
    <location>
        <begin position="31"/>
        <end position="284"/>
    </location>
</feature>
<sequence>MKSITFKKKFTALLKAALLPLCSLPGVVLAETTAAVSAAEQKAGGQGVLAENTLSDAGGLLRWFLSTVAVLAVIVVLAYILKKSRFVRLKNRGMQVTSSLALSPKEKVIILEVEGKRLLLGVSAQNINFLYDLTAKEAEKEAEKEASDVAGAASAAPKTSAENTAVKSASLPEELHTAAQAQFEARAQALDLPQTENETTTVAAAAQNETEAEAAEIAQEKAELEQRAEDFAALLEDAGPKPAEPAADNEHSVSSERSAREVHSAKSGRFSLRSRSRRGIKEEQ</sequence>
<feature type="transmembrane region" description="Helical" evidence="7">
    <location>
        <begin position="60"/>
        <end position="81"/>
    </location>
</feature>
<reference evidence="10" key="2">
    <citation type="journal article" date="2021" name="PeerJ">
        <title>Extensive microbial diversity within the chicken gut microbiome revealed by metagenomics and culture.</title>
        <authorList>
            <person name="Gilroy R."/>
            <person name="Ravi A."/>
            <person name="Getino M."/>
            <person name="Pursley I."/>
            <person name="Horton D.L."/>
            <person name="Alikhan N.F."/>
            <person name="Baker D."/>
            <person name="Gharbi K."/>
            <person name="Hall N."/>
            <person name="Watson M."/>
            <person name="Adriaenssens E.M."/>
            <person name="Foster-Nyarko E."/>
            <person name="Jarju S."/>
            <person name="Secka A."/>
            <person name="Antonio M."/>
            <person name="Oren A."/>
            <person name="Chaudhuri R.R."/>
            <person name="La Ragione R."/>
            <person name="Hildebrand F."/>
            <person name="Pallen M.J."/>
        </authorList>
    </citation>
    <scope>NUCLEOTIDE SEQUENCE</scope>
    <source>
        <strain evidence="10">17213</strain>
    </source>
</reference>
<comment type="caution">
    <text evidence="10">The sequence shown here is derived from an EMBL/GenBank/DDBJ whole genome shotgun (WGS) entry which is preliminary data.</text>
</comment>
<keyword evidence="2 7" id="KW-0812">Transmembrane</keyword>
<dbReference type="Pfam" id="PF04347">
    <property type="entry name" value="FliO"/>
    <property type="match status" value="1"/>
</dbReference>
<evidence type="ECO:0000256" key="6">
    <source>
        <dbReference type="ARBA" id="ARBA00037937"/>
    </source>
</evidence>
<accession>A0A9D9GSL9</accession>
<dbReference type="PANTHER" id="PTHR38766">
    <property type="entry name" value="FLAGELLAR PROTEIN FLIO"/>
    <property type="match status" value="1"/>
</dbReference>
<keyword evidence="3 7" id="KW-1133">Transmembrane helix</keyword>
<evidence type="ECO:0000256" key="7">
    <source>
        <dbReference type="RuleBase" id="RU362064"/>
    </source>
</evidence>
<evidence type="ECO:0000313" key="11">
    <source>
        <dbReference type="Proteomes" id="UP000823631"/>
    </source>
</evidence>
<protein>
    <recommendedName>
        <fullName evidence="7">Flagellar protein</fullName>
    </recommendedName>
</protein>
<comment type="similarity">
    <text evidence="6 7">Belongs to the FliO/MopB family.</text>
</comment>
<keyword evidence="10" id="KW-0969">Cilium</keyword>
<evidence type="ECO:0000256" key="9">
    <source>
        <dbReference type="SAM" id="SignalP"/>
    </source>
</evidence>
<feature type="compositionally biased region" description="Low complexity" evidence="8">
    <location>
        <begin position="148"/>
        <end position="161"/>
    </location>
</feature>
<evidence type="ECO:0000313" key="10">
    <source>
        <dbReference type="EMBL" id="MBO8415598.1"/>
    </source>
</evidence>
<evidence type="ECO:0000256" key="3">
    <source>
        <dbReference type="ARBA" id="ARBA00022989"/>
    </source>
</evidence>
<evidence type="ECO:0000256" key="4">
    <source>
        <dbReference type="ARBA" id="ARBA00023136"/>
    </source>
</evidence>
<evidence type="ECO:0000256" key="5">
    <source>
        <dbReference type="ARBA" id="ARBA00023143"/>
    </source>
</evidence>
<dbReference type="GO" id="GO:0044781">
    <property type="term" value="P:bacterial-type flagellum organization"/>
    <property type="evidence" value="ECO:0007669"/>
    <property type="project" value="UniProtKB-UniRule"/>
</dbReference>
<dbReference type="NCBIfam" id="TIGR03500">
    <property type="entry name" value="FliO_TIGR"/>
    <property type="match status" value="1"/>
</dbReference>
<organism evidence="10 11">
    <name type="scientific">Candidatus Avisuccinivibrio stercorigallinarum</name>
    <dbReference type="NCBI Taxonomy" id="2840704"/>
    <lineage>
        <taxon>Bacteria</taxon>
        <taxon>Pseudomonadati</taxon>
        <taxon>Pseudomonadota</taxon>
        <taxon>Gammaproteobacteria</taxon>
        <taxon>Aeromonadales</taxon>
        <taxon>Succinivibrionaceae</taxon>
        <taxon>Succinivibrionaceae incertae sedis</taxon>
        <taxon>Candidatus Avisuccinivibrio</taxon>
    </lineage>
</organism>
<dbReference type="GO" id="GO:0009425">
    <property type="term" value="C:bacterial-type flagellum basal body"/>
    <property type="evidence" value="ECO:0007669"/>
    <property type="project" value="UniProtKB-SubCell"/>
</dbReference>
<evidence type="ECO:0000256" key="2">
    <source>
        <dbReference type="ARBA" id="ARBA00022692"/>
    </source>
</evidence>
<evidence type="ECO:0000256" key="1">
    <source>
        <dbReference type="ARBA" id="ARBA00022475"/>
    </source>
</evidence>
<dbReference type="AlphaFoldDB" id="A0A9D9GSL9"/>
<comment type="subcellular location">
    <subcellularLocation>
        <location evidence="7">Cell membrane</location>
    </subcellularLocation>
    <subcellularLocation>
        <location evidence="7">Bacterial flagellum basal body</location>
    </subcellularLocation>
</comment>
<keyword evidence="1 7" id="KW-1003">Cell membrane</keyword>
<feature type="compositionally biased region" description="Basic and acidic residues" evidence="8">
    <location>
        <begin position="218"/>
        <end position="230"/>
    </location>
</feature>